<evidence type="ECO:0000256" key="1">
    <source>
        <dbReference type="SAM" id="Phobius"/>
    </source>
</evidence>
<feature type="transmembrane region" description="Helical" evidence="1">
    <location>
        <begin position="91"/>
        <end position="114"/>
    </location>
</feature>
<keyword evidence="1" id="KW-0812">Transmembrane</keyword>
<feature type="transmembrane region" description="Helical" evidence="1">
    <location>
        <begin position="171"/>
        <end position="191"/>
    </location>
</feature>
<evidence type="ECO:0000313" key="2">
    <source>
        <dbReference type="EMBL" id="AHD24721.1"/>
    </source>
</evidence>
<feature type="transmembrane region" description="Helical" evidence="1">
    <location>
        <begin position="66"/>
        <end position="85"/>
    </location>
</feature>
<name>V9XTD5_SCHMD</name>
<sequence>MASNDSKRNSKVFSVSSSQWINHCRNSIELIEPSEEADQFRLNRVSKIDDGLIDSNEDFKKLLKSCIALLLQSILLISMDIVQLSNSCLSIAYFPGLICGFITLTGAGLSAIILSYNLLRYSQLFIVLTLSVHITIILSYVIEILLFLFLLPNKIGHCNTLMQVLISVSPISSLLFGIPFAFVSAFIYYTIYKTIVSVS</sequence>
<keyword evidence="1" id="KW-0472">Membrane</keyword>
<feature type="transmembrane region" description="Helical" evidence="1">
    <location>
        <begin position="126"/>
        <end position="151"/>
    </location>
</feature>
<organism evidence="2">
    <name type="scientific">Schmidtea mediterranea</name>
    <name type="common">Freshwater planarian flatworm</name>
    <dbReference type="NCBI Taxonomy" id="79327"/>
    <lineage>
        <taxon>Eukaryota</taxon>
        <taxon>Metazoa</taxon>
        <taxon>Spiralia</taxon>
        <taxon>Lophotrochozoa</taxon>
        <taxon>Platyhelminthes</taxon>
        <taxon>Rhabditophora</taxon>
        <taxon>Seriata</taxon>
        <taxon>Tricladida</taxon>
        <taxon>Continenticola</taxon>
        <taxon>Geoplanoidea</taxon>
        <taxon>Dugesiidae</taxon>
        <taxon>Schmidtea</taxon>
    </lineage>
</organism>
<dbReference type="EMBL" id="KF730664">
    <property type="protein sequence ID" value="AHD24721.1"/>
    <property type="molecule type" value="mRNA"/>
</dbReference>
<keyword evidence="1" id="KW-1133">Transmembrane helix</keyword>
<reference evidence="2" key="1">
    <citation type="submission" date="2013-10" db="EMBL/GenBank/DDBJ databases">
        <title>Expression cloning of novel planarian secreted proteins by a yeast-based Signal Sequence Trap screen.</title>
        <authorList>
            <person name="Rossi A."/>
        </authorList>
    </citation>
    <scope>NUCLEOTIDE SEQUENCE</scope>
</reference>
<proteinExistence type="evidence at transcript level"/>
<accession>V9XTD5</accession>
<dbReference type="AlphaFoldDB" id="V9XTD5"/>
<protein>
    <submittedName>
        <fullName evidence="2">X1.A3.2</fullName>
    </submittedName>
</protein>